<gene>
    <name evidence="6" type="ORF">FHS49_002402</name>
</gene>
<dbReference type="SUPFAM" id="SSF46458">
    <property type="entry name" value="Globin-like"/>
    <property type="match status" value="1"/>
</dbReference>
<dbReference type="Gene3D" id="1.10.490.10">
    <property type="entry name" value="Globins"/>
    <property type="match status" value="1"/>
</dbReference>
<reference evidence="6 7" key="1">
    <citation type="submission" date="2020-08" db="EMBL/GenBank/DDBJ databases">
        <title>Genomic Encyclopedia of Type Strains, Phase IV (KMG-IV): sequencing the most valuable type-strain genomes for metagenomic binning, comparative biology and taxonomic classification.</title>
        <authorList>
            <person name="Goeker M."/>
        </authorList>
    </citation>
    <scope>NUCLEOTIDE SEQUENCE [LARGE SCALE GENOMIC DNA]</scope>
    <source>
        <strain evidence="6 7">DSM 25079</strain>
    </source>
</reference>
<dbReference type="CDD" id="cd00454">
    <property type="entry name" value="TrHb1_N"/>
    <property type="match status" value="1"/>
</dbReference>
<evidence type="ECO:0000256" key="5">
    <source>
        <dbReference type="PIRSR" id="PIRSR601486-1"/>
    </source>
</evidence>
<dbReference type="InterPro" id="IPR009050">
    <property type="entry name" value="Globin-like_sf"/>
</dbReference>
<evidence type="ECO:0000256" key="3">
    <source>
        <dbReference type="ARBA" id="ARBA00022723"/>
    </source>
</evidence>
<keyword evidence="4 5" id="KW-0408">Iron</keyword>
<protein>
    <submittedName>
        <fullName evidence="6">Hemoglobin</fullName>
    </submittedName>
</protein>
<dbReference type="EMBL" id="JACIJC010000004">
    <property type="protein sequence ID" value="MBB5686378.1"/>
    <property type="molecule type" value="Genomic_DNA"/>
</dbReference>
<keyword evidence="1" id="KW-0813">Transport</keyword>
<dbReference type="GO" id="GO:0046872">
    <property type="term" value="F:metal ion binding"/>
    <property type="evidence" value="ECO:0007669"/>
    <property type="project" value="UniProtKB-KW"/>
</dbReference>
<evidence type="ECO:0000256" key="2">
    <source>
        <dbReference type="ARBA" id="ARBA00022617"/>
    </source>
</evidence>
<evidence type="ECO:0000256" key="1">
    <source>
        <dbReference type="ARBA" id="ARBA00022448"/>
    </source>
</evidence>
<accession>A0A7W9AIP1</accession>
<dbReference type="RefSeq" id="WP_184018769.1">
    <property type="nucleotide sequence ID" value="NZ_JACIJC010000004.1"/>
</dbReference>
<evidence type="ECO:0000256" key="4">
    <source>
        <dbReference type="ARBA" id="ARBA00023004"/>
    </source>
</evidence>
<organism evidence="6 7">
    <name type="scientific">Sphingobium boeckii</name>
    <dbReference type="NCBI Taxonomy" id="1082345"/>
    <lineage>
        <taxon>Bacteria</taxon>
        <taxon>Pseudomonadati</taxon>
        <taxon>Pseudomonadota</taxon>
        <taxon>Alphaproteobacteria</taxon>
        <taxon>Sphingomonadales</taxon>
        <taxon>Sphingomonadaceae</taxon>
        <taxon>Sphingobium</taxon>
    </lineage>
</organism>
<dbReference type="Proteomes" id="UP000549617">
    <property type="component" value="Unassembled WGS sequence"/>
</dbReference>
<keyword evidence="2 5" id="KW-0349">Heme</keyword>
<dbReference type="InterPro" id="IPR001486">
    <property type="entry name" value="Hemoglobin_trunc"/>
</dbReference>
<evidence type="ECO:0000313" key="6">
    <source>
        <dbReference type="EMBL" id="MBB5686378.1"/>
    </source>
</evidence>
<keyword evidence="3 5" id="KW-0479">Metal-binding</keyword>
<dbReference type="GO" id="GO:0020037">
    <property type="term" value="F:heme binding"/>
    <property type="evidence" value="ECO:0007669"/>
    <property type="project" value="InterPro"/>
</dbReference>
<evidence type="ECO:0000313" key="7">
    <source>
        <dbReference type="Proteomes" id="UP000549617"/>
    </source>
</evidence>
<dbReference type="Pfam" id="PF01152">
    <property type="entry name" value="Bac_globin"/>
    <property type="match status" value="1"/>
</dbReference>
<sequence length="156" mass="17448">MFLLLLASAQVSMTVPAGEEPVEPYVIQDSNAGATPYKTDRWFKAFHGQPGIDRIVESFMDRNIADPVIGEIFKNQDDVRIRRTLKEQICYLLGGGCAYTGRDMKGAHQNMGVQTADFNALVENLQWAMREEGIAFAAQNKLLAKLAPMKRDVVER</sequence>
<feature type="binding site" description="distal binding residue" evidence="5">
    <location>
        <position position="108"/>
    </location>
    <ligand>
        <name>heme</name>
        <dbReference type="ChEBI" id="CHEBI:30413"/>
    </ligand>
    <ligandPart>
        <name>Fe</name>
        <dbReference type="ChEBI" id="CHEBI:18248"/>
    </ligandPart>
</feature>
<dbReference type="GO" id="GO:0019825">
    <property type="term" value="F:oxygen binding"/>
    <property type="evidence" value="ECO:0007669"/>
    <property type="project" value="InterPro"/>
</dbReference>
<dbReference type="AlphaFoldDB" id="A0A7W9AIP1"/>
<proteinExistence type="predicted"/>
<name>A0A7W9AIP1_9SPHN</name>
<dbReference type="InterPro" id="IPR012292">
    <property type="entry name" value="Globin/Proto"/>
</dbReference>
<keyword evidence="7" id="KW-1185">Reference proteome</keyword>
<comment type="caution">
    <text evidence="6">The sequence shown here is derived from an EMBL/GenBank/DDBJ whole genome shotgun (WGS) entry which is preliminary data.</text>
</comment>